<evidence type="ECO:0000313" key="2">
    <source>
        <dbReference type="Proteomes" id="UP001142175"/>
    </source>
</evidence>
<protein>
    <submittedName>
        <fullName evidence="1">Uncharacterized protein</fullName>
    </submittedName>
</protein>
<sequence>MKFSSKNILALFVVILQACTIDSNISERDYPVIKSLGIKDLNESGVNIDFMIIQNTSSTIESYGVQYRAIEKEGSANISIPEYFFYEEITGKPQGNPLSIRLQYDLIPGLTYFARPFVRSGSQMIFGESFNFSSLGVKGPEITSVSESKLFRYHSITIEGNFFSRKPENNILDFGGLEAYFNFRIMEATPTKLVVEAVRNSSLISSSGQEFDLKISVNGKTAILKEAFEIGIPNILTVSPTQLSVGENITIELSYLIEMESTWYLIDANNIDYRIPTTINESNKVVGEIPNMPPGKYKLAFRIQNYSEINYEKEIIVNDNWVSSHENIPRIVEGYYSNFSTGNDILTYNYGIYFDIHVFNLAGNSMSKLADFPDDGRGRAFYALSYMPKDNKLYFGLGNQNDFPNPPINYSDFYRLDLVSKNWEQLPNFIEGPNAVKFSFEYDGKLTFVFYNRSNFYFFNPALKIWEDSGIQVPIEIKNATNILSNDGTIFFPEINSNVLKLFSVKIGQSPKLLGEFSGFYDQGYLWSIISFGNSIFLAKGNKNIFEYNLADERIKPVQGISAIFREEAKFYKDDNNLYLGFRDYAYYDDQFRLFKFVR</sequence>
<organism evidence="1 2">
    <name type="scientific">Aquiflexum gelatinilyticum</name>
    <dbReference type="NCBI Taxonomy" id="2961943"/>
    <lineage>
        <taxon>Bacteria</taxon>
        <taxon>Pseudomonadati</taxon>
        <taxon>Bacteroidota</taxon>
        <taxon>Cytophagia</taxon>
        <taxon>Cytophagales</taxon>
        <taxon>Cyclobacteriaceae</taxon>
        <taxon>Aquiflexum</taxon>
    </lineage>
</organism>
<gene>
    <name evidence="1" type="ORF">NU887_14170</name>
</gene>
<dbReference type="PROSITE" id="PS51257">
    <property type="entry name" value="PROKAR_LIPOPROTEIN"/>
    <property type="match status" value="1"/>
</dbReference>
<comment type="caution">
    <text evidence="1">The sequence shown here is derived from an EMBL/GenBank/DDBJ whole genome shotgun (WGS) entry which is preliminary data.</text>
</comment>
<dbReference type="InterPro" id="IPR015915">
    <property type="entry name" value="Kelch-typ_b-propeller"/>
</dbReference>
<evidence type="ECO:0000313" key="1">
    <source>
        <dbReference type="EMBL" id="MCR9016186.1"/>
    </source>
</evidence>
<dbReference type="AlphaFoldDB" id="A0A9X2P7C9"/>
<dbReference type="InterPro" id="IPR011043">
    <property type="entry name" value="Gal_Oxase/kelch_b-propeller"/>
</dbReference>
<dbReference type="RefSeq" id="WP_258424039.1">
    <property type="nucleotide sequence ID" value="NZ_JANSUY010000013.1"/>
</dbReference>
<dbReference type="Gene3D" id="2.120.10.80">
    <property type="entry name" value="Kelch-type beta propeller"/>
    <property type="match status" value="1"/>
</dbReference>
<reference evidence="1" key="1">
    <citation type="submission" date="2022-08" db="EMBL/GenBank/DDBJ databases">
        <authorList>
            <person name="Zhang D."/>
        </authorList>
    </citation>
    <scope>NUCLEOTIDE SEQUENCE</scope>
    <source>
        <strain evidence="1">XJ19-11</strain>
    </source>
</reference>
<dbReference type="SUPFAM" id="SSF50965">
    <property type="entry name" value="Galactose oxidase, central domain"/>
    <property type="match status" value="1"/>
</dbReference>
<name>A0A9X2P7C9_9BACT</name>
<dbReference type="InterPro" id="IPR013783">
    <property type="entry name" value="Ig-like_fold"/>
</dbReference>
<dbReference type="EMBL" id="JANSUY010000013">
    <property type="protein sequence ID" value="MCR9016186.1"/>
    <property type="molecule type" value="Genomic_DNA"/>
</dbReference>
<accession>A0A9X2P7C9</accession>
<proteinExistence type="predicted"/>
<dbReference type="Gene3D" id="2.60.40.10">
    <property type="entry name" value="Immunoglobulins"/>
    <property type="match status" value="1"/>
</dbReference>
<dbReference type="Proteomes" id="UP001142175">
    <property type="component" value="Unassembled WGS sequence"/>
</dbReference>
<keyword evidence="2" id="KW-1185">Reference proteome</keyword>